<dbReference type="InterPro" id="IPR029787">
    <property type="entry name" value="Nucleotide_cyclase"/>
</dbReference>
<dbReference type="Gene3D" id="3.20.20.450">
    <property type="entry name" value="EAL domain"/>
    <property type="match status" value="1"/>
</dbReference>
<name>W6M5W3_9GAMM</name>
<sequence length="938" mass="107022">MSEYRKGSNRQAESRSDRLGSITQIIGRPWALAVMALLGCWWLSVAVGAQPITPNDAGDRFYWGYFVGGGLLLAGLFGIPVVMLAGQRRQLMLERERLSDRLFALTTRQQELEAEIERQRQGAARQRGLEIEIEQLRRAGREFEAEIERLRQRTARQRELEAETQRLRQGTTRQRELEIEVEQLRQNLAGKQKLEAETERLRQDLACHWELEVEVEQLRKEAASQRQLEEEIRRLRQNLETLRDSEQRFRTLTQQLPVGIFMADLQGQCRYVNERWCQMTGLAAEQTVGLPWTHALHPDDRDQVEKIWRQALDKGSEFVVDHRFKTPTGRDVWMDTRAVPLRDRSGQIVYYLGANTDIAELKRTEETLRASEARFRSYFELPLVGIALTGPDKRWWEVNNRLCEMLGYRRSQLLQLTWAELTYPEDLATDLAQFERVASRRIDGYSVDKRFMRQDGSLLYASVSTRCIRRSNGMVDYYVALIQDISERKQAEEHIQHLAHYDALTDLPNRTLLGDRLQQVLLRAARDHTQVGILLVDLDHFKRINDTLDHTVGDQLLREVGHRLQSCVRECDTISRQGGDEFAVVLPDLINNDEAPRIAERILGAMTEPYRFSDHDLHITCSIGISLYPRDGRSAEILLKNADNALYRAKDLGRNNYQFYQSGATMVARERLTLENSLRYAVDRQQLELYYQPKWDFHANAITGAEALIRWNHPQLGLLPPARFIPIAEDSGLVLALGEWVLRAAVQEIGQLHQNGASGLRVAVNVSARQFHQGNLTTLVQGLLTESGFDPGSLELELTEGILMHHTEDNITALKSFKAMGVRLAIDDFGTGYSSLGYLQRFPVDVLKIDRSFVTELPSNESNVAIVDAIVTLAHGLGLLVVAEGVETVEHVEFLRAHGCDEGQGYYFGRPVPLLEFQSLLMRDRARLAGEALSAVSP</sequence>
<feature type="transmembrane region" description="Helical" evidence="6">
    <location>
        <begin position="30"/>
        <end position="49"/>
    </location>
</feature>
<dbReference type="STRING" id="1400863.BN873_470033"/>
<dbReference type="GO" id="GO:0016779">
    <property type="term" value="F:nucleotidyltransferase activity"/>
    <property type="evidence" value="ECO:0007669"/>
    <property type="project" value="UniProtKB-KW"/>
</dbReference>
<dbReference type="OrthoDB" id="9176779at2"/>
<reference evidence="11" key="2">
    <citation type="submission" date="2014-03" db="EMBL/GenBank/DDBJ databases">
        <title>Candidatus Competibacter-lineage genomes retrieved from metagenomes reveal functional metabolic diversity.</title>
        <authorList>
            <person name="McIlroy S.J."/>
            <person name="Albertsen M."/>
            <person name="Andresen E.K."/>
            <person name="Saunders A.M."/>
            <person name="Kristiansen R."/>
            <person name="Stokholm-Bjerregaard M."/>
            <person name="Nielsen K.L."/>
            <person name="Nielsen P.H."/>
        </authorList>
    </citation>
    <scope>NUCLEOTIDE SEQUENCE</scope>
    <source>
        <strain evidence="11">Run_A_D11</strain>
    </source>
</reference>
<organism evidence="11 12">
    <name type="scientific">Candidatus Competibacter denitrificans Run_A_D11</name>
    <dbReference type="NCBI Taxonomy" id="1400863"/>
    <lineage>
        <taxon>Bacteria</taxon>
        <taxon>Pseudomonadati</taxon>
        <taxon>Pseudomonadota</taxon>
        <taxon>Gammaproteobacteria</taxon>
        <taxon>Candidatus Competibacteraceae</taxon>
        <taxon>Candidatus Competibacter</taxon>
    </lineage>
</organism>
<reference evidence="11" key="1">
    <citation type="submission" date="2013-07" db="EMBL/GenBank/DDBJ databases">
        <authorList>
            <person name="McIlroy S."/>
        </authorList>
    </citation>
    <scope>NUCLEOTIDE SEQUENCE [LARGE SCALE GENOMIC DNA]</scope>
    <source>
        <strain evidence="11">Run_A_D11</strain>
    </source>
</reference>
<comment type="cofactor">
    <cofactor evidence="1">
        <name>Mg(2+)</name>
        <dbReference type="ChEBI" id="CHEBI:18420"/>
    </cofactor>
</comment>
<evidence type="ECO:0000313" key="11">
    <source>
        <dbReference type="EMBL" id="CDI03291.1"/>
    </source>
</evidence>
<keyword evidence="6" id="KW-0472">Membrane</keyword>
<dbReference type="NCBIfam" id="TIGR00229">
    <property type="entry name" value="sensory_box"/>
    <property type="match status" value="2"/>
</dbReference>
<dbReference type="CDD" id="cd01949">
    <property type="entry name" value="GGDEF"/>
    <property type="match status" value="1"/>
</dbReference>
<dbReference type="PROSITE" id="PS50113">
    <property type="entry name" value="PAC"/>
    <property type="match status" value="2"/>
</dbReference>
<dbReference type="PANTHER" id="PTHR44757:SF2">
    <property type="entry name" value="BIOFILM ARCHITECTURE MAINTENANCE PROTEIN MBAA"/>
    <property type="match status" value="1"/>
</dbReference>
<feature type="coiled-coil region" evidence="5">
    <location>
        <begin position="95"/>
        <end position="248"/>
    </location>
</feature>
<dbReference type="Pfam" id="PF00989">
    <property type="entry name" value="PAS"/>
    <property type="match status" value="1"/>
</dbReference>
<dbReference type="GO" id="GO:0071111">
    <property type="term" value="F:cyclic-guanylate-specific phosphodiesterase activity"/>
    <property type="evidence" value="ECO:0007669"/>
    <property type="project" value="UniProtKB-EC"/>
</dbReference>
<evidence type="ECO:0000256" key="3">
    <source>
        <dbReference type="ARBA" id="ARBA00022636"/>
    </source>
</evidence>
<dbReference type="SMART" id="SM00267">
    <property type="entry name" value="GGDEF"/>
    <property type="match status" value="1"/>
</dbReference>
<dbReference type="NCBIfam" id="TIGR00254">
    <property type="entry name" value="GGDEF"/>
    <property type="match status" value="1"/>
</dbReference>
<dbReference type="FunFam" id="3.20.20.450:FF:000001">
    <property type="entry name" value="Cyclic di-GMP phosphodiesterase yahA"/>
    <property type="match status" value="1"/>
</dbReference>
<dbReference type="EMBL" id="CBTJ020000055">
    <property type="protein sequence ID" value="CDI03291.1"/>
    <property type="molecule type" value="Genomic_DNA"/>
</dbReference>
<dbReference type="InterPro" id="IPR000014">
    <property type="entry name" value="PAS"/>
</dbReference>
<dbReference type="InterPro" id="IPR013767">
    <property type="entry name" value="PAS_fold"/>
</dbReference>
<dbReference type="AlphaFoldDB" id="W6M5W3"/>
<keyword evidence="11" id="KW-0808">Transferase</keyword>
<dbReference type="Pfam" id="PF00563">
    <property type="entry name" value="EAL"/>
    <property type="match status" value="1"/>
</dbReference>
<evidence type="ECO:0000259" key="7">
    <source>
        <dbReference type="PROSITE" id="PS50112"/>
    </source>
</evidence>
<dbReference type="Gene3D" id="3.30.70.270">
    <property type="match status" value="1"/>
</dbReference>
<evidence type="ECO:0000259" key="9">
    <source>
        <dbReference type="PROSITE" id="PS50883"/>
    </source>
</evidence>
<feature type="domain" description="PAS" evidence="7">
    <location>
        <begin position="245"/>
        <end position="315"/>
    </location>
</feature>
<dbReference type="FunFam" id="3.30.450.20:FF:000099">
    <property type="entry name" value="Sensory box sensor histidine kinase"/>
    <property type="match status" value="1"/>
</dbReference>
<keyword evidence="6" id="KW-0812">Transmembrane</keyword>
<dbReference type="PROSITE" id="PS50883">
    <property type="entry name" value="EAL"/>
    <property type="match status" value="1"/>
</dbReference>
<dbReference type="PANTHER" id="PTHR44757">
    <property type="entry name" value="DIGUANYLATE CYCLASE DGCP"/>
    <property type="match status" value="1"/>
</dbReference>
<dbReference type="Pfam" id="PF08447">
    <property type="entry name" value="PAS_3"/>
    <property type="match status" value="1"/>
</dbReference>
<evidence type="ECO:0000256" key="5">
    <source>
        <dbReference type="SAM" id="Coils"/>
    </source>
</evidence>
<dbReference type="SMART" id="SM00086">
    <property type="entry name" value="PAC"/>
    <property type="match status" value="2"/>
</dbReference>
<evidence type="ECO:0000256" key="4">
    <source>
        <dbReference type="ARBA" id="ARBA00051114"/>
    </source>
</evidence>
<comment type="caution">
    <text evidence="11">The sequence shown here is derived from an EMBL/GenBank/DDBJ whole genome shotgun (WGS) entry which is preliminary data.</text>
</comment>
<protein>
    <recommendedName>
        <fullName evidence="2">cyclic-guanylate-specific phosphodiesterase</fullName>
        <ecNumber evidence="2">3.1.4.52</ecNumber>
    </recommendedName>
</protein>
<keyword evidence="12" id="KW-1185">Reference proteome</keyword>
<dbReference type="SUPFAM" id="SSF55785">
    <property type="entry name" value="PYP-like sensor domain (PAS domain)"/>
    <property type="match status" value="2"/>
</dbReference>
<dbReference type="CDD" id="cd00130">
    <property type="entry name" value="PAS"/>
    <property type="match status" value="2"/>
</dbReference>
<dbReference type="Proteomes" id="UP000035760">
    <property type="component" value="Unassembled WGS sequence"/>
</dbReference>
<dbReference type="InterPro" id="IPR052155">
    <property type="entry name" value="Biofilm_reg_signaling"/>
</dbReference>
<keyword evidence="5" id="KW-0175">Coiled coil</keyword>
<dbReference type="InterPro" id="IPR000700">
    <property type="entry name" value="PAS-assoc_C"/>
</dbReference>
<dbReference type="SMART" id="SM00052">
    <property type="entry name" value="EAL"/>
    <property type="match status" value="1"/>
</dbReference>
<dbReference type="InterPro" id="IPR035965">
    <property type="entry name" value="PAS-like_dom_sf"/>
</dbReference>
<keyword evidence="3" id="KW-0973">c-di-GMP</keyword>
<dbReference type="Pfam" id="PF00990">
    <property type="entry name" value="GGDEF"/>
    <property type="match status" value="1"/>
</dbReference>
<keyword evidence="6" id="KW-1133">Transmembrane helix</keyword>
<dbReference type="SUPFAM" id="SSF141868">
    <property type="entry name" value="EAL domain-like"/>
    <property type="match status" value="1"/>
</dbReference>
<dbReference type="SMART" id="SM00091">
    <property type="entry name" value="PAS"/>
    <property type="match status" value="2"/>
</dbReference>
<evidence type="ECO:0000313" key="12">
    <source>
        <dbReference type="Proteomes" id="UP000035760"/>
    </source>
</evidence>
<keyword evidence="11" id="KW-0548">Nucleotidyltransferase</keyword>
<feature type="domain" description="GGDEF" evidence="10">
    <location>
        <begin position="529"/>
        <end position="662"/>
    </location>
</feature>
<proteinExistence type="predicted"/>
<feature type="domain" description="PAC" evidence="8">
    <location>
        <begin position="318"/>
        <end position="370"/>
    </location>
</feature>
<dbReference type="EC" id="3.1.4.52" evidence="2"/>
<evidence type="ECO:0000256" key="6">
    <source>
        <dbReference type="SAM" id="Phobius"/>
    </source>
</evidence>
<dbReference type="FunFam" id="3.30.70.270:FF:000001">
    <property type="entry name" value="Diguanylate cyclase domain protein"/>
    <property type="match status" value="1"/>
</dbReference>
<feature type="domain" description="EAL" evidence="9">
    <location>
        <begin position="671"/>
        <end position="925"/>
    </location>
</feature>
<dbReference type="InterPro" id="IPR001633">
    <property type="entry name" value="EAL_dom"/>
</dbReference>
<evidence type="ECO:0000256" key="2">
    <source>
        <dbReference type="ARBA" id="ARBA00012282"/>
    </source>
</evidence>
<dbReference type="InterPro" id="IPR035919">
    <property type="entry name" value="EAL_sf"/>
</dbReference>
<feature type="domain" description="PAC" evidence="8">
    <location>
        <begin position="445"/>
        <end position="497"/>
    </location>
</feature>
<dbReference type="PROSITE" id="PS50112">
    <property type="entry name" value="PAS"/>
    <property type="match status" value="1"/>
</dbReference>
<evidence type="ECO:0000256" key="1">
    <source>
        <dbReference type="ARBA" id="ARBA00001946"/>
    </source>
</evidence>
<dbReference type="InterPro" id="IPR001610">
    <property type="entry name" value="PAC"/>
</dbReference>
<evidence type="ECO:0000259" key="8">
    <source>
        <dbReference type="PROSITE" id="PS50113"/>
    </source>
</evidence>
<dbReference type="InterPro" id="IPR000160">
    <property type="entry name" value="GGDEF_dom"/>
</dbReference>
<accession>W6M5W3</accession>
<dbReference type="InterPro" id="IPR043128">
    <property type="entry name" value="Rev_trsase/Diguanyl_cyclase"/>
</dbReference>
<dbReference type="SUPFAM" id="SSF55073">
    <property type="entry name" value="Nucleotide cyclase"/>
    <property type="match status" value="1"/>
</dbReference>
<evidence type="ECO:0000259" key="10">
    <source>
        <dbReference type="PROSITE" id="PS50887"/>
    </source>
</evidence>
<dbReference type="GO" id="GO:0006355">
    <property type="term" value="P:regulation of DNA-templated transcription"/>
    <property type="evidence" value="ECO:0007669"/>
    <property type="project" value="InterPro"/>
</dbReference>
<comment type="catalytic activity">
    <reaction evidence="4">
        <text>3',3'-c-di-GMP + H2O = 5'-phosphoguanylyl(3'-&gt;5')guanosine + H(+)</text>
        <dbReference type="Rhea" id="RHEA:24902"/>
        <dbReference type="ChEBI" id="CHEBI:15377"/>
        <dbReference type="ChEBI" id="CHEBI:15378"/>
        <dbReference type="ChEBI" id="CHEBI:58754"/>
        <dbReference type="ChEBI" id="CHEBI:58805"/>
        <dbReference type="EC" id="3.1.4.52"/>
    </reaction>
    <physiologicalReaction direction="left-to-right" evidence="4">
        <dbReference type="Rhea" id="RHEA:24903"/>
    </physiologicalReaction>
</comment>
<dbReference type="GO" id="GO:0071732">
    <property type="term" value="P:cellular response to nitric oxide"/>
    <property type="evidence" value="ECO:0007669"/>
    <property type="project" value="UniProtKB-ARBA"/>
</dbReference>
<dbReference type="CDD" id="cd01948">
    <property type="entry name" value="EAL"/>
    <property type="match status" value="1"/>
</dbReference>
<dbReference type="RefSeq" id="WP_048673908.1">
    <property type="nucleotide sequence ID" value="NZ_CBTJ020000055.1"/>
</dbReference>
<dbReference type="PROSITE" id="PS50887">
    <property type="entry name" value="GGDEF"/>
    <property type="match status" value="1"/>
</dbReference>
<feature type="transmembrane region" description="Helical" evidence="6">
    <location>
        <begin position="61"/>
        <end position="85"/>
    </location>
</feature>
<dbReference type="InterPro" id="IPR013655">
    <property type="entry name" value="PAS_fold_3"/>
</dbReference>
<dbReference type="Gene3D" id="3.30.450.20">
    <property type="entry name" value="PAS domain"/>
    <property type="match status" value="2"/>
</dbReference>
<gene>
    <name evidence="11" type="ORF">BN873_470033</name>
</gene>